<dbReference type="PROSITE" id="PS50112">
    <property type="entry name" value="PAS"/>
    <property type="match status" value="1"/>
</dbReference>
<organism evidence="12 13">
    <name type="scientific">Methylopila turkensis</name>
    <dbReference type="NCBI Taxonomy" id="1437816"/>
    <lineage>
        <taxon>Bacteria</taxon>
        <taxon>Pseudomonadati</taxon>
        <taxon>Pseudomonadota</taxon>
        <taxon>Alphaproteobacteria</taxon>
        <taxon>Hyphomicrobiales</taxon>
        <taxon>Methylopilaceae</taxon>
        <taxon>Methylopila</taxon>
    </lineage>
</organism>
<feature type="domain" description="PAS" evidence="11">
    <location>
        <begin position="116"/>
        <end position="189"/>
    </location>
</feature>
<evidence type="ECO:0000313" key="12">
    <source>
        <dbReference type="EMBL" id="GLK79131.1"/>
    </source>
</evidence>
<dbReference type="NCBIfam" id="TIGR00229">
    <property type="entry name" value="sensory_box"/>
    <property type="match status" value="1"/>
</dbReference>
<comment type="catalytic activity">
    <reaction evidence="1">
        <text>ATP + protein L-histidine = ADP + protein N-phospho-L-histidine.</text>
        <dbReference type="EC" id="2.7.13.3"/>
    </reaction>
</comment>
<keyword evidence="9" id="KW-0812">Transmembrane</keyword>
<keyword evidence="7" id="KW-0067">ATP-binding</keyword>
<dbReference type="GO" id="GO:0005524">
    <property type="term" value="F:ATP binding"/>
    <property type="evidence" value="ECO:0007669"/>
    <property type="project" value="UniProtKB-KW"/>
</dbReference>
<evidence type="ECO:0000256" key="5">
    <source>
        <dbReference type="ARBA" id="ARBA00022741"/>
    </source>
</evidence>
<keyword evidence="4" id="KW-0808">Transferase</keyword>
<dbReference type="EMBL" id="BSFL01000001">
    <property type="protein sequence ID" value="GLK79131.1"/>
    <property type="molecule type" value="Genomic_DNA"/>
</dbReference>
<dbReference type="SMART" id="SM00388">
    <property type="entry name" value="HisKA"/>
    <property type="match status" value="1"/>
</dbReference>
<evidence type="ECO:0000256" key="2">
    <source>
        <dbReference type="ARBA" id="ARBA00012438"/>
    </source>
</evidence>
<dbReference type="RefSeq" id="WP_271199611.1">
    <property type="nucleotide sequence ID" value="NZ_BSFL01000001.1"/>
</dbReference>
<dbReference type="GO" id="GO:0006355">
    <property type="term" value="P:regulation of DNA-templated transcription"/>
    <property type="evidence" value="ECO:0007669"/>
    <property type="project" value="InterPro"/>
</dbReference>
<keyword evidence="9" id="KW-0472">Membrane</keyword>
<protein>
    <recommendedName>
        <fullName evidence="2">histidine kinase</fullName>
        <ecNumber evidence="2">2.7.13.3</ecNumber>
    </recommendedName>
</protein>
<dbReference type="InterPro" id="IPR000014">
    <property type="entry name" value="PAS"/>
</dbReference>
<dbReference type="Gene3D" id="3.30.450.20">
    <property type="entry name" value="PAS domain"/>
    <property type="match status" value="2"/>
</dbReference>
<dbReference type="FunFam" id="3.30.565.10:FF:000042">
    <property type="entry name" value="Two-component sensor histidine kinase KdpD"/>
    <property type="match status" value="1"/>
</dbReference>
<keyword evidence="8" id="KW-0902">Two-component regulatory system</keyword>
<proteinExistence type="predicted"/>
<dbReference type="CDD" id="cd00130">
    <property type="entry name" value="PAS"/>
    <property type="match status" value="1"/>
</dbReference>
<feature type="transmembrane region" description="Helical" evidence="9">
    <location>
        <begin position="62"/>
        <end position="80"/>
    </location>
</feature>
<evidence type="ECO:0000256" key="6">
    <source>
        <dbReference type="ARBA" id="ARBA00022777"/>
    </source>
</evidence>
<accession>A0A9W6JMI1</accession>
<keyword evidence="5" id="KW-0547">Nucleotide-binding</keyword>
<dbReference type="GO" id="GO:0000155">
    <property type="term" value="F:phosphorelay sensor kinase activity"/>
    <property type="evidence" value="ECO:0007669"/>
    <property type="project" value="InterPro"/>
</dbReference>
<dbReference type="PRINTS" id="PR00344">
    <property type="entry name" value="BCTRLSENSOR"/>
</dbReference>
<evidence type="ECO:0000259" key="10">
    <source>
        <dbReference type="PROSITE" id="PS50109"/>
    </source>
</evidence>
<evidence type="ECO:0000313" key="13">
    <source>
        <dbReference type="Proteomes" id="UP001143309"/>
    </source>
</evidence>
<dbReference type="SUPFAM" id="SSF55785">
    <property type="entry name" value="PYP-like sensor domain (PAS domain)"/>
    <property type="match status" value="2"/>
</dbReference>
<dbReference type="Pfam" id="PF02518">
    <property type="entry name" value="HATPase_c"/>
    <property type="match status" value="1"/>
</dbReference>
<keyword evidence="3" id="KW-0597">Phosphoprotein</keyword>
<dbReference type="Proteomes" id="UP001143309">
    <property type="component" value="Unassembled WGS sequence"/>
</dbReference>
<dbReference type="InterPro" id="IPR003661">
    <property type="entry name" value="HisK_dim/P_dom"/>
</dbReference>
<dbReference type="Pfam" id="PF13426">
    <property type="entry name" value="PAS_9"/>
    <property type="match status" value="1"/>
</dbReference>
<feature type="transmembrane region" description="Helical" evidence="9">
    <location>
        <begin position="12"/>
        <end position="33"/>
    </location>
</feature>
<dbReference type="Gene3D" id="3.30.565.10">
    <property type="entry name" value="Histidine kinase-like ATPase, C-terminal domain"/>
    <property type="match status" value="1"/>
</dbReference>
<feature type="transmembrane region" description="Helical" evidence="9">
    <location>
        <begin position="39"/>
        <end position="55"/>
    </location>
</feature>
<dbReference type="Pfam" id="PF00512">
    <property type="entry name" value="HisKA"/>
    <property type="match status" value="1"/>
</dbReference>
<evidence type="ECO:0000256" key="3">
    <source>
        <dbReference type="ARBA" id="ARBA00022553"/>
    </source>
</evidence>
<dbReference type="GO" id="GO:0042802">
    <property type="term" value="F:identical protein binding"/>
    <property type="evidence" value="ECO:0007669"/>
    <property type="project" value="UniProtKB-ARBA"/>
</dbReference>
<sequence>MTIAATEPATPVWPRSIVLRALAGALALGVFFIDAFTPLQSAVAVLYVLVILIAAKVSETDLLVASAASVALAALAYVYMHGVDQFGSSTIRLAVSFSAIGIGTVLSLQNLRATNRLREQARLLDLSHDMIFVRDAAGIIRFWNRGAENRYGWPAEAAIGKVADELLATEYPTKRADIERQLLRTSRWEGVLRQRTNAGATIVVESRWALQRGGPGQPFRVLETHRDVTEREASHRALAQSERRYRRMFDANRVGLLQEDWSALRTELRRLTSTGEADLLRYIDANPDFVERAKALVRITDVNAAFLEITGADSAVSLPGSLDGILGEADQTFVGSLAAFCRGDRFFEGETEIRASNGRRVPVIFGLTFPAVEEGNDGEVLAFVVDATERNEAQNALLAAQAELAHAARVATLGELTASITHEVNQPLAAIVTNGEAALRWLRRAEPDLEEVSTALVRAIEEGKRASAVVRRIRAFLTKGPIRRDVLDVVELVQDAILLVERELTRSGATVHLRLDPKLPRVLGDRVQLQQVLVNLAVNATHAMAGAPDGRLWVGAATDGAGHVAVTVADSGPGIPEANLGKLFDPFFTTKEDGMGMGLAICRSTIEAHGGRLSVESPAGEGARFIFTIPVAAQGPE</sequence>
<dbReference type="Gene3D" id="1.10.287.130">
    <property type="match status" value="1"/>
</dbReference>
<dbReference type="SMART" id="SM00091">
    <property type="entry name" value="PAS"/>
    <property type="match status" value="1"/>
</dbReference>
<dbReference type="SUPFAM" id="SSF47384">
    <property type="entry name" value="Homodimeric domain of signal transducing histidine kinase"/>
    <property type="match status" value="1"/>
</dbReference>
<dbReference type="AlphaFoldDB" id="A0A9W6JMI1"/>
<evidence type="ECO:0000256" key="8">
    <source>
        <dbReference type="ARBA" id="ARBA00023012"/>
    </source>
</evidence>
<dbReference type="InterPro" id="IPR035965">
    <property type="entry name" value="PAS-like_dom_sf"/>
</dbReference>
<dbReference type="InterPro" id="IPR005467">
    <property type="entry name" value="His_kinase_dom"/>
</dbReference>
<evidence type="ECO:0000256" key="7">
    <source>
        <dbReference type="ARBA" id="ARBA00022840"/>
    </source>
</evidence>
<evidence type="ECO:0000259" key="11">
    <source>
        <dbReference type="PROSITE" id="PS50112"/>
    </source>
</evidence>
<dbReference type="PANTHER" id="PTHR43065:SF10">
    <property type="entry name" value="PEROXIDE STRESS-ACTIVATED HISTIDINE KINASE MAK3"/>
    <property type="match status" value="1"/>
</dbReference>
<dbReference type="Pfam" id="PF00989">
    <property type="entry name" value="PAS"/>
    <property type="match status" value="1"/>
</dbReference>
<dbReference type="InterPro" id="IPR003594">
    <property type="entry name" value="HATPase_dom"/>
</dbReference>
<dbReference type="SMART" id="SM00387">
    <property type="entry name" value="HATPase_c"/>
    <property type="match status" value="1"/>
</dbReference>
<dbReference type="InterPro" id="IPR036890">
    <property type="entry name" value="HATPase_C_sf"/>
</dbReference>
<name>A0A9W6JMI1_9HYPH</name>
<dbReference type="PROSITE" id="PS50109">
    <property type="entry name" value="HIS_KIN"/>
    <property type="match status" value="1"/>
</dbReference>
<dbReference type="InterPro" id="IPR004358">
    <property type="entry name" value="Sig_transdc_His_kin-like_C"/>
</dbReference>
<keyword evidence="6 12" id="KW-0418">Kinase</keyword>
<dbReference type="EC" id="2.7.13.3" evidence="2"/>
<dbReference type="PANTHER" id="PTHR43065">
    <property type="entry name" value="SENSOR HISTIDINE KINASE"/>
    <property type="match status" value="1"/>
</dbReference>
<keyword evidence="9" id="KW-1133">Transmembrane helix</keyword>
<comment type="caution">
    <text evidence="12">The sequence shown here is derived from an EMBL/GenBank/DDBJ whole genome shotgun (WGS) entry which is preliminary data.</text>
</comment>
<reference evidence="12" key="2">
    <citation type="submission" date="2023-01" db="EMBL/GenBank/DDBJ databases">
        <authorList>
            <person name="Sun Q."/>
            <person name="Evtushenko L."/>
        </authorList>
    </citation>
    <scope>NUCLEOTIDE SEQUENCE</scope>
    <source>
        <strain evidence="12">VKM B-2748</strain>
    </source>
</reference>
<keyword evidence="13" id="KW-1185">Reference proteome</keyword>
<dbReference type="InterPro" id="IPR013767">
    <property type="entry name" value="PAS_fold"/>
</dbReference>
<gene>
    <name evidence="12" type="ORF">GCM10008174_08720</name>
</gene>
<evidence type="ECO:0000256" key="9">
    <source>
        <dbReference type="SAM" id="Phobius"/>
    </source>
</evidence>
<evidence type="ECO:0000256" key="1">
    <source>
        <dbReference type="ARBA" id="ARBA00000085"/>
    </source>
</evidence>
<reference evidence="12" key="1">
    <citation type="journal article" date="2014" name="Int. J. Syst. Evol. Microbiol.">
        <title>Complete genome sequence of Corynebacterium casei LMG S-19264T (=DSM 44701T), isolated from a smear-ripened cheese.</title>
        <authorList>
            <consortium name="US DOE Joint Genome Institute (JGI-PGF)"/>
            <person name="Walter F."/>
            <person name="Albersmeier A."/>
            <person name="Kalinowski J."/>
            <person name="Ruckert C."/>
        </authorList>
    </citation>
    <scope>NUCLEOTIDE SEQUENCE</scope>
    <source>
        <strain evidence="12">VKM B-2748</strain>
    </source>
</reference>
<dbReference type="CDD" id="cd00082">
    <property type="entry name" value="HisKA"/>
    <property type="match status" value="1"/>
</dbReference>
<dbReference type="SUPFAM" id="SSF55874">
    <property type="entry name" value="ATPase domain of HSP90 chaperone/DNA topoisomerase II/histidine kinase"/>
    <property type="match status" value="1"/>
</dbReference>
<dbReference type="InterPro" id="IPR036097">
    <property type="entry name" value="HisK_dim/P_sf"/>
</dbReference>
<feature type="domain" description="Histidine kinase" evidence="10">
    <location>
        <begin position="419"/>
        <end position="633"/>
    </location>
</feature>
<evidence type="ECO:0000256" key="4">
    <source>
        <dbReference type="ARBA" id="ARBA00022679"/>
    </source>
</evidence>